<dbReference type="Pfam" id="PF14909">
    <property type="entry name" value="SPATA6"/>
    <property type="match status" value="1"/>
</dbReference>
<accession>A0A210PWK1</accession>
<evidence type="ECO:0000313" key="5">
    <source>
        <dbReference type="EMBL" id="OWF40832.1"/>
    </source>
</evidence>
<dbReference type="OrthoDB" id="5963614at2759"/>
<comment type="caution">
    <text evidence="5">The sequence shown here is derived from an EMBL/GenBank/DDBJ whole genome shotgun (WGS) entry which is preliminary data.</text>
</comment>
<name>A0A210PWK1_MIZYE</name>
<evidence type="ECO:0000256" key="2">
    <source>
        <dbReference type="ARBA" id="ARBA00022553"/>
    </source>
</evidence>
<dbReference type="InterPro" id="IPR042769">
    <property type="entry name" value="SPATA6_fam"/>
</dbReference>
<keyword evidence="6" id="KW-1185">Reference proteome</keyword>
<dbReference type="STRING" id="6573.A0A210PWK1"/>
<evidence type="ECO:0000313" key="6">
    <source>
        <dbReference type="Proteomes" id="UP000242188"/>
    </source>
</evidence>
<dbReference type="AlphaFoldDB" id="A0A210PWK1"/>
<keyword evidence="2" id="KW-0597">Phosphoprotein</keyword>
<sequence length="468" mass="53335">MPRRAMRCCVDLKIRAVTAPGVWLSSREDVYLSISMFGEYRTTNLVPSIFPLFIKEDLVFDKTYYTALDPSQVADFLEDELVIVELLQLRDDCDGAIRLASYSSNARDFLFPYPSLAPAYASNTRELLLARTMDFPGIAPKLEFFTVTNISESLSPELDALEDALRDERKSRRRSRSTSRPSSRSSMRTYVDVDAEEDQKNYHKPTVASVFRSRSPSPVYRKKLEQVGTSKRPSSASCVGRPPFVVRHLEKSLIGRIPGTGGPKTKKSKKKAKRSSSRPRSALSDTEYYSDYASYPDVNKYRLRKVMRDAGDDPIPVYQSRFVPSDDEDAEVAALTRSVDDLYIPPRSRSPSPLLYRSTLRQRYGGLTPAERIELRVQESLRRSREILRSVSPAPRRYSPYISLSRNSLDDLQIDTSIVKSRSPRAAVHLDNGKYWTDRAAQFTAKSHRQVFNDTLSTSYQKMYKNAY</sequence>
<feature type="domain" description="Spermatogenesis-associated protein 6 N-terminal" evidence="4">
    <location>
        <begin position="10"/>
        <end position="150"/>
    </location>
</feature>
<evidence type="ECO:0000259" key="4">
    <source>
        <dbReference type="Pfam" id="PF14909"/>
    </source>
</evidence>
<dbReference type="PANTHER" id="PTHR16435:SF6">
    <property type="entry name" value="IP09370P"/>
    <property type="match status" value="1"/>
</dbReference>
<dbReference type="Proteomes" id="UP000242188">
    <property type="component" value="Unassembled WGS sequence"/>
</dbReference>
<reference evidence="5 6" key="1">
    <citation type="journal article" date="2017" name="Nat. Ecol. Evol.">
        <title>Scallop genome provides insights into evolution of bilaterian karyotype and development.</title>
        <authorList>
            <person name="Wang S."/>
            <person name="Zhang J."/>
            <person name="Jiao W."/>
            <person name="Li J."/>
            <person name="Xun X."/>
            <person name="Sun Y."/>
            <person name="Guo X."/>
            <person name="Huan P."/>
            <person name="Dong B."/>
            <person name="Zhang L."/>
            <person name="Hu X."/>
            <person name="Sun X."/>
            <person name="Wang J."/>
            <person name="Zhao C."/>
            <person name="Wang Y."/>
            <person name="Wang D."/>
            <person name="Huang X."/>
            <person name="Wang R."/>
            <person name="Lv J."/>
            <person name="Li Y."/>
            <person name="Zhang Z."/>
            <person name="Liu B."/>
            <person name="Lu W."/>
            <person name="Hui Y."/>
            <person name="Liang J."/>
            <person name="Zhou Z."/>
            <person name="Hou R."/>
            <person name="Li X."/>
            <person name="Liu Y."/>
            <person name="Li H."/>
            <person name="Ning X."/>
            <person name="Lin Y."/>
            <person name="Zhao L."/>
            <person name="Xing Q."/>
            <person name="Dou J."/>
            <person name="Li Y."/>
            <person name="Mao J."/>
            <person name="Guo H."/>
            <person name="Dou H."/>
            <person name="Li T."/>
            <person name="Mu C."/>
            <person name="Jiang W."/>
            <person name="Fu Q."/>
            <person name="Fu X."/>
            <person name="Miao Y."/>
            <person name="Liu J."/>
            <person name="Yu Q."/>
            <person name="Li R."/>
            <person name="Liao H."/>
            <person name="Li X."/>
            <person name="Kong Y."/>
            <person name="Jiang Z."/>
            <person name="Chourrout D."/>
            <person name="Li R."/>
            <person name="Bao Z."/>
        </authorList>
    </citation>
    <scope>NUCLEOTIDE SEQUENCE [LARGE SCALE GENOMIC DNA]</scope>
    <source>
        <strain evidence="5 6">PY_sf001</strain>
    </source>
</reference>
<evidence type="ECO:0000256" key="1">
    <source>
        <dbReference type="ARBA" id="ARBA00006215"/>
    </source>
</evidence>
<comment type="similarity">
    <text evidence="1">Belongs to the SPATA6 family.</text>
</comment>
<dbReference type="EMBL" id="NEDP02005443">
    <property type="protein sequence ID" value="OWF40832.1"/>
    <property type="molecule type" value="Genomic_DNA"/>
</dbReference>
<feature type="compositionally biased region" description="Polar residues" evidence="3">
    <location>
        <begin position="227"/>
        <end position="237"/>
    </location>
</feature>
<feature type="region of interest" description="Disordered" evidence="3">
    <location>
        <begin position="165"/>
        <end position="283"/>
    </location>
</feature>
<dbReference type="GO" id="GO:0120212">
    <property type="term" value="C:sperm head-tail coupling apparatus"/>
    <property type="evidence" value="ECO:0007669"/>
    <property type="project" value="InterPro"/>
</dbReference>
<gene>
    <name evidence="5" type="ORF">KP79_PYT09235</name>
</gene>
<protein>
    <submittedName>
        <fullName evidence="5">Spermatogenesis-associated protein 6</fullName>
    </submittedName>
</protein>
<proteinExistence type="inferred from homology"/>
<feature type="compositionally biased region" description="Low complexity" evidence="3">
    <location>
        <begin position="178"/>
        <end position="188"/>
    </location>
</feature>
<evidence type="ECO:0000256" key="3">
    <source>
        <dbReference type="SAM" id="MobiDB-lite"/>
    </source>
</evidence>
<dbReference type="GO" id="GO:0032027">
    <property type="term" value="F:myosin light chain binding"/>
    <property type="evidence" value="ECO:0007669"/>
    <property type="project" value="InterPro"/>
</dbReference>
<feature type="compositionally biased region" description="Basic residues" evidence="3">
    <location>
        <begin position="264"/>
        <end position="277"/>
    </location>
</feature>
<dbReference type="InterPro" id="IPR032732">
    <property type="entry name" value="SPATA6_N"/>
</dbReference>
<dbReference type="PANTHER" id="PTHR16435">
    <property type="entry name" value="SPERMATOGENESIS-ASSOCIATED PROTEIN 6 SPATA6"/>
    <property type="match status" value="1"/>
</dbReference>
<dbReference type="GO" id="GO:0007283">
    <property type="term" value="P:spermatogenesis"/>
    <property type="evidence" value="ECO:0007669"/>
    <property type="project" value="InterPro"/>
</dbReference>
<organism evidence="5 6">
    <name type="scientific">Mizuhopecten yessoensis</name>
    <name type="common">Japanese scallop</name>
    <name type="synonym">Patinopecten yessoensis</name>
    <dbReference type="NCBI Taxonomy" id="6573"/>
    <lineage>
        <taxon>Eukaryota</taxon>
        <taxon>Metazoa</taxon>
        <taxon>Spiralia</taxon>
        <taxon>Lophotrochozoa</taxon>
        <taxon>Mollusca</taxon>
        <taxon>Bivalvia</taxon>
        <taxon>Autobranchia</taxon>
        <taxon>Pteriomorphia</taxon>
        <taxon>Pectinida</taxon>
        <taxon>Pectinoidea</taxon>
        <taxon>Pectinidae</taxon>
        <taxon>Mizuhopecten</taxon>
    </lineage>
</organism>